<evidence type="ECO:0000256" key="1">
    <source>
        <dbReference type="SAM" id="SignalP"/>
    </source>
</evidence>
<name>A0ABV0H2P0_9NEIS</name>
<evidence type="ECO:0000313" key="2">
    <source>
        <dbReference type="EMBL" id="MEO3954349.1"/>
    </source>
</evidence>
<dbReference type="RefSeq" id="WP_347779039.1">
    <property type="nucleotide sequence ID" value="NZ_JBDQQU010000007.1"/>
</dbReference>
<accession>A0ABV0H2P0</accession>
<reference evidence="2 3" key="1">
    <citation type="submission" date="2024-05" db="EMBL/GenBank/DDBJ databases">
        <authorList>
            <person name="De Oliveira J.P."/>
            <person name="Noriler S.A."/>
            <person name="De Oliveira A.G."/>
            <person name="Sipoli D.S."/>
        </authorList>
    </citation>
    <scope>NUCLEOTIDE SEQUENCE [LARGE SCALE GENOMIC DNA]</scope>
    <source>
        <strain evidence="2 3">LABIM186</strain>
    </source>
</reference>
<sequence length="218" mass="23571">MIKKFLFVSMAFLASANGFAAESFHADLGMIQVYAAEIGSHPTPLMKIFNSKISVADEQNPELAKLLLKEVAMAGYQIATPEEKSQLYTIEEVYAGKPEEYTPPKENKTTGLRFPIFHFLGNGLMCAALRVCNDPAVATNMAFDSIDNAQAEAVHNATPKLAGGENKASAMVISKLCTMLGRSCALSVALAYDPAVSLDQLRQANAEEGFSRSMLLKK</sequence>
<organism evidence="2 3">
    <name type="scientific">Chromobacterium piscinae</name>
    <dbReference type="NCBI Taxonomy" id="686831"/>
    <lineage>
        <taxon>Bacteria</taxon>
        <taxon>Pseudomonadati</taxon>
        <taxon>Pseudomonadota</taxon>
        <taxon>Betaproteobacteria</taxon>
        <taxon>Neisseriales</taxon>
        <taxon>Chromobacteriaceae</taxon>
        <taxon>Chromobacterium</taxon>
    </lineage>
</organism>
<keyword evidence="3" id="KW-1185">Reference proteome</keyword>
<feature type="signal peptide" evidence="1">
    <location>
        <begin position="1"/>
        <end position="20"/>
    </location>
</feature>
<dbReference type="Proteomes" id="UP001438292">
    <property type="component" value="Unassembled WGS sequence"/>
</dbReference>
<keyword evidence="1" id="KW-0732">Signal</keyword>
<comment type="caution">
    <text evidence="2">The sequence shown here is derived from an EMBL/GenBank/DDBJ whole genome shotgun (WGS) entry which is preliminary data.</text>
</comment>
<proteinExistence type="predicted"/>
<dbReference type="EMBL" id="JBDQQU010000007">
    <property type="protein sequence ID" value="MEO3954349.1"/>
    <property type="molecule type" value="Genomic_DNA"/>
</dbReference>
<gene>
    <name evidence="2" type="ORF">ABH309_07765</name>
</gene>
<evidence type="ECO:0000313" key="3">
    <source>
        <dbReference type="Proteomes" id="UP001438292"/>
    </source>
</evidence>
<protein>
    <submittedName>
        <fullName evidence="2">Uncharacterized protein</fullName>
    </submittedName>
</protein>
<feature type="chain" id="PRO_5046750596" evidence="1">
    <location>
        <begin position="21"/>
        <end position="218"/>
    </location>
</feature>